<proteinExistence type="predicted"/>
<accession>G6XMS9</accession>
<evidence type="ECO:0000313" key="3">
    <source>
        <dbReference type="Proteomes" id="UP000004949"/>
    </source>
</evidence>
<reference evidence="2 3" key="1">
    <citation type="submission" date="2011-10" db="EMBL/GenBank/DDBJ databases">
        <title>Genome sequence of Gluconobacter morbifer G707, isolated from Drosophila gut.</title>
        <authorList>
            <person name="Lee W.-J."/>
            <person name="Kim E.-K."/>
        </authorList>
    </citation>
    <scope>NUCLEOTIDE SEQUENCE [LARGE SCALE GENOMIC DNA]</scope>
    <source>
        <strain evidence="2 3">G707</strain>
    </source>
</reference>
<feature type="region of interest" description="Disordered" evidence="1">
    <location>
        <begin position="1"/>
        <end position="38"/>
    </location>
</feature>
<dbReference type="Proteomes" id="UP000004949">
    <property type="component" value="Unassembled WGS sequence"/>
</dbReference>
<feature type="compositionally biased region" description="Basic and acidic residues" evidence="1">
    <location>
        <begin position="29"/>
        <end position="38"/>
    </location>
</feature>
<gene>
    <name evidence="2" type="ORF">GMO_27970</name>
</gene>
<keyword evidence="3" id="KW-1185">Reference proteome</keyword>
<dbReference type="AlphaFoldDB" id="G6XMS9"/>
<evidence type="ECO:0000313" key="2">
    <source>
        <dbReference type="EMBL" id="EHH66906.1"/>
    </source>
</evidence>
<dbReference type="PATRIC" id="fig|1088869.3.peg.2791"/>
<sequence>MMIPYESGVHDDYRPQTFSKTMLPVLGEKTGRQGVRDS</sequence>
<organism evidence="2 3">
    <name type="scientific">Gluconobacter morbifer G707</name>
    <dbReference type="NCBI Taxonomy" id="1088869"/>
    <lineage>
        <taxon>Bacteria</taxon>
        <taxon>Pseudomonadati</taxon>
        <taxon>Pseudomonadota</taxon>
        <taxon>Alphaproteobacteria</taxon>
        <taxon>Acetobacterales</taxon>
        <taxon>Acetobacteraceae</taxon>
        <taxon>Gluconobacter</taxon>
    </lineage>
</organism>
<evidence type="ECO:0000256" key="1">
    <source>
        <dbReference type="SAM" id="MobiDB-lite"/>
    </source>
</evidence>
<protein>
    <submittedName>
        <fullName evidence="2">Uncharacterized protein</fullName>
    </submittedName>
</protein>
<dbReference type="EMBL" id="AGQV01000016">
    <property type="protein sequence ID" value="EHH66906.1"/>
    <property type="molecule type" value="Genomic_DNA"/>
</dbReference>
<name>G6XMS9_9PROT</name>
<comment type="caution">
    <text evidence="2">The sequence shown here is derived from an EMBL/GenBank/DDBJ whole genome shotgun (WGS) entry which is preliminary data.</text>
</comment>